<keyword evidence="7" id="KW-0732">Signal</keyword>
<evidence type="ECO:0000256" key="6">
    <source>
        <dbReference type="SAM" id="Phobius"/>
    </source>
</evidence>
<comment type="similarity">
    <text evidence="2">Belongs to the UPF0057 (PMP3) family.</text>
</comment>
<dbReference type="RefSeq" id="WP_199758220.1">
    <property type="nucleotide sequence ID" value="NZ_VLLE01000003.1"/>
</dbReference>
<feature type="chain" id="PRO_5022192856" evidence="7">
    <location>
        <begin position="20"/>
        <end position="145"/>
    </location>
</feature>
<keyword evidence="9" id="KW-1185">Reference proteome</keyword>
<dbReference type="Pfam" id="PF01679">
    <property type="entry name" value="Pmp3"/>
    <property type="match status" value="1"/>
</dbReference>
<dbReference type="GO" id="GO:0016020">
    <property type="term" value="C:membrane"/>
    <property type="evidence" value="ECO:0007669"/>
    <property type="project" value="UniProtKB-SubCell"/>
</dbReference>
<protein>
    <submittedName>
        <fullName evidence="8">Uncharacterized membrane protein YqaE (UPF0057 family)</fullName>
    </submittedName>
</protein>
<reference evidence="8 9" key="1">
    <citation type="journal article" date="2015" name="Stand. Genomic Sci.">
        <title>Genomic Encyclopedia of Bacterial and Archaeal Type Strains, Phase III: the genomes of soil and plant-associated and newly described type strains.</title>
        <authorList>
            <person name="Whitman W.B."/>
            <person name="Woyke T."/>
            <person name="Klenk H.P."/>
            <person name="Zhou Y."/>
            <person name="Lilburn T.G."/>
            <person name="Beck B.J."/>
            <person name="De Vos P."/>
            <person name="Vandamme P."/>
            <person name="Eisen J.A."/>
            <person name="Garrity G."/>
            <person name="Hugenholtz P."/>
            <person name="Kyrpides N.C."/>
        </authorList>
    </citation>
    <scope>NUCLEOTIDE SEQUENCE [LARGE SCALE GENOMIC DNA]</scope>
    <source>
        <strain evidence="8 9">CGMCC 1.7271</strain>
    </source>
</reference>
<evidence type="ECO:0000313" key="9">
    <source>
        <dbReference type="Proteomes" id="UP000316167"/>
    </source>
</evidence>
<evidence type="ECO:0000313" key="8">
    <source>
        <dbReference type="EMBL" id="TWI83857.1"/>
    </source>
</evidence>
<evidence type="ECO:0000256" key="7">
    <source>
        <dbReference type="SAM" id="SignalP"/>
    </source>
</evidence>
<evidence type="ECO:0000256" key="1">
    <source>
        <dbReference type="ARBA" id="ARBA00004370"/>
    </source>
</evidence>
<keyword evidence="5 6" id="KW-0472">Membrane</keyword>
<evidence type="ECO:0000256" key="2">
    <source>
        <dbReference type="ARBA" id="ARBA00009530"/>
    </source>
</evidence>
<feature type="transmembrane region" description="Helical" evidence="6">
    <location>
        <begin position="93"/>
        <end position="111"/>
    </location>
</feature>
<name>A0A562SRG6_9BACT</name>
<accession>A0A562SRG6</accession>
<dbReference type="AlphaFoldDB" id="A0A562SRG6"/>
<feature type="signal peptide" evidence="7">
    <location>
        <begin position="1"/>
        <end position="19"/>
    </location>
</feature>
<dbReference type="Proteomes" id="UP000316167">
    <property type="component" value="Unassembled WGS sequence"/>
</dbReference>
<gene>
    <name evidence="8" type="ORF">IQ13_1976</name>
</gene>
<evidence type="ECO:0000256" key="4">
    <source>
        <dbReference type="ARBA" id="ARBA00022989"/>
    </source>
</evidence>
<comment type="caution">
    <text evidence="8">The sequence shown here is derived from an EMBL/GenBank/DDBJ whole genome shotgun (WGS) entry which is preliminary data.</text>
</comment>
<proteinExistence type="inferred from homology"/>
<dbReference type="InterPro" id="IPR000612">
    <property type="entry name" value="PMP3"/>
</dbReference>
<evidence type="ECO:0000256" key="5">
    <source>
        <dbReference type="ARBA" id="ARBA00023136"/>
    </source>
</evidence>
<sequence>MRKLIIVLLAVVYSISSNAAGIITVPVDATDNAKAGVEATIANVKASNMEAFLSLTPEKVKAMTGKKMNFAQKMALKMAQKKAKRAGGEIPKGLYIVLAIFGLAWIAMGVMDNWSGSTWIINLVLTFLFWLPGFIHALVVMKNYY</sequence>
<comment type="subcellular location">
    <subcellularLocation>
        <location evidence="1">Membrane</location>
    </subcellularLocation>
</comment>
<evidence type="ECO:0000256" key="3">
    <source>
        <dbReference type="ARBA" id="ARBA00022692"/>
    </source>
</evidence>
<keyword evidence="3 6" id="KW-0812">Transmembrane</keyword>
<feature type="transmembrane region" description="Helical" evidence="6">
    <location>
        <begin position="118"/>
        <end position="139"/>
    </location>
</feature>
<dbReference type="EMBL" id="VLLE01000003">
    <property type="protein sequence ID" value="TWI83857.1"/>
    <property type="molecule type" value="Genomic_DNA"/>
</dbReference>
<organism evidence="8 9">
    <name type="scientific">Lacibacter cauensis</name>
    <dbReference type="NCBI Taxonomy" id="510947"/>
    <lineage>
        <taxon>Bacteria</taxon>
        <taxon>Pseudomonadati</taxon>
        <taxon>Bacteroidota</taxon>
        <taxon>Chitinophagia</taxon>
        <taxon>Chitinophagales</taxon>
        <taxon>Chitinophagaceae</taxon>
        <taxon>Lacibacter</taxon>
    </lineage>
</organism>
<keyword evidence="4 6" id="KW-1133">Transmembrane helix</keyword>